<reference evidence="6 7" key="1">
    <citation type="submission" date="2020-08" db="EMBL/GenBank/DDBJ databases">
        <title>Cohnella phylogeny.</title>
        <authorList>
            <person name="Dunlap C."/>
        </authorList>
    </citation>
    <scope>NUCLEOTIDE SEQUENCE [LARGE SCALE GENOMIC DNA]</scope>
    <source>
        <strain evidence="6 7">DSM 28246</strain>
    </source>
</reference>
<keyword evidence="6" id="KW-0969">Cilium</keyword>
<dbReference type="CDD" id="cd17470">
    <property type="entry name" value="T3SS_Flik_C"/>
    <property type="match status" value="1"/>
</dbReference>
<dbReference type="InterPro" id="IPR038610">
    <property type="entry name" value="FliK-like_C_sf"/>
</dbReference>
<gene>
    <name evidence="6" type="ORF">H7C19_28345</name>
</gene>
<keyword evidence="6" id="KW-0966">Cell projection</keyword>
<proteinExistence type="inferred from homology"/>
<dbReference type="GO" id="GO:0009424">
    <property type="term" value="C:bacterial-type flagellum hook"/>
    <property type="evidence" value="ECO:0007669"/>
    <property type="project" value="InterPro"/>
</dbReference>
<feature type="compositionally biased region" description="Basic and acidic residues" evidence="4">
    <location>
        <begin position="413"/>
        <end position="426"/>
    </location>
</feature>
<dbReference type="InterPro" id="IPR001635">
    <property type="entry name" value="Flag_hook_Flik"/>
</dbReference>
<comment type="function">
    <text evidence="1">Controls the length of the flagellar hook.</text>
</comment>
<organism evidence="6 7">
    <name type="scientific">Cohnella nanjingensis</name>
    <dbReference type="NCBI Taxonomy" id="1387779"/>
    <lineage>
        <taxon>Bacteria</taxon>
        <taxon>Bacillati</taxon>
        <taxon>Bacillota</taxon>
        <taxon>Bacilli</taxon>
        <taxon>Bacillales</taxon>
        <taxon>Paenibacillaceae</taxon>
        <taxon>Cohnella</taxon>
    </lineage>
</organism>
<dbReference type="PRINTS" id="PR01007">
    <property type="entry name" value="FLGHOOKFLIK"/>
</dbReference>
<feature type="domain" description="Flagellar hook-length control protein-like C-terminal" evidence="5">
    <location>
        <begin position="326"/>
        <end position="402"/>
    </location>
</feature>
<dbReference type="InterPro" id="IPR052563">
    <property type="entry name" value="FliK"/>
</dbReference>
<dbReference type="Gene3D" id="3.30.750.140">
    <property type="match status" value="1"/>
</dbReference>
<evidence type="ECO:0000256" key="3">
    <source>
        <dbReference type="ARBA" id="ARBA00022795"/>
    </source>
</evidence>
<dbReference type="GO" id="GO:0044780">
    <property type="term" value="P:bacterial-type flagellum assembly"/>
    <property type="evidence" value="ECO:0007669"/>
    <property type="project" value="InterPro"/>
</dbReference>
<dbReference type="PANTHER" id="PTHR37533">
    <property type="entry name" value="FLAGELLAR HOOK-LENGTH CONTROL PROTEIN"/>
    <property type="match status" value="1"/>
</dbReference>
<feature type="region of interest" description="Disordered" evidence="4">
    <location>
        <begin position="262"/>
        <end position="281"/>
    </location>
</feature>
<dbReference type="Pfam" id="PF02120">
    <property type="entry name" value="Flg_hook"/>
    <property type="match status" value="1"/>
</dbReference>
<name>A0A7X0RVT0_9BACL</name>
<dbReference type="PANTHER" id="PTHR37533:SF2">
    <property type="entry name" value="FLAGELLAR HOOK-LENGTH CONTROL PROTEIN"/>
    <property type="match status" value="1"/>
</dbReference>
<evidence type="ECO:0000256" key="4">
    <source>
        <dbReference type="SAM" id="MobiDB-lite"/>
    </source>
</evidence>
<evidence type="ECO:0000313" key="7">
    <source>
        <dbReference type="Proteomes" id="UP000547209"/>
    </source>
</evidence>
<feature type="region of interest" description="Disordered" evidence="4">
    <location>
        <begin position="122"/>
        <end position="143"/>
    </location>
</feature>
<dbReference type="EMBL" id="JACJVP010000049">
    <property type="protein sequence ID" value="MBB6674598.1"/>
    <property type="molecule type" value="Genomic_DNA"/>
</dbReference>
<feature type="region of interest" description="Disordered" evidence="4">
    <location>
        <begin position="403"/>
        <end position="437"/>
    </location>
</feature>
<dbReference type="Proteomes" id="UP000547209">
    <property type="component" value="Unassembled WGS sequence"/>
</dbReference>
<dbReference type="AlphaFoldDB" id="A0A7X0RVT0"/>
<evidence type="ECO:0000259" key="5">
    <source>
        <dbReference type="Pfam" id="PF02120"/>
    </source>
</evidence>
<accession>A0A7X0RVT0</accession>
<evidence type="ECO:0000313" key="6">
    <source>
        <dbReference type="EMBL" id="MBB6674598.1"/>
    </source>
</evidence>
<dbReference type="InterPro" id="IPR021136">
    <property type="entry name" value="Flagellar_hook_control-like_C"/>
</dbReference>
<evidence type="ECO:0000256" key="2">
    <source>
        <dbReference type="ARBA" id="ARBA00009149"/>
    </source>
</evidence>
<comment type="similarity">
    <text evidence="2">Belongs to the FliK family.</text>
</comment>
<keyword evidence="7" id="KW-1185">Reference proteome</keyword>
<dbReference type="RefSeq" id="WP_185672459.1">
    <property type="nucleotide sequence ID" value="NZ_JACJVP010000049.1"/>
</dbReference>
<protein>
    <submittedName>
        <fullName evidence="6">Flagellar hook-length control protein FliK</fullName>
    </submittedName>
</protein>
<feature type="compositionally biased region" description="Low complexity" evidence="4">
    <location>
        <begin position="7"/>
        <end position="20"/>
    </location>
</feature>
<sequence length="465" mass="47115">MNIPVLSASSGAPAAASPGGKTAGGNGAGFASALVQAIGGSGNAASGGASPSFGLLGLIGTIGQAAPEGDGANPADSLMALLANLAADAQQLQEDGKDLPQDLLAQLAELLTGLQTLLVQGNPVPSGNVATETTPDETPSEDVAQASPLPGTGGKAILASLQQSLQQAMTLTSEANVPTDRLADLAKQLQQAFAQANPKAEAPANPAAAQTGALRTETEAASAQPVAAAVVQGEPKRTTNAFREPVLHWNLNAADASANAGDSAEVGAVQPGEASGDNSATLSWTLTGSEAAGKADGASAKAALPAQVPVQQFAEHVEKYLVKQFSLSSGNGTSEARLSLTPEHLGQVEIRLVMQNGQLNAHFVAHNEAARELLETQLAQLRTTLQGQGIQVERMEVVQQPSLTETSAFLNQEQRRSHSGDRRDSRGGQGGGGNGADEAVAFETELERTASLRDAGYGNALNVTA</sequence>
<feature type="region of interest" description="Disordered" evidence="4">
    <location>
        <begin position="1"/>
        <end position="22"/>
    </location>
</feature>
<feature type="compositionally biased region" description="Polar residues" evidence="4">
    <location>
        <begin position="403"/>
        <end position="412"/>
    </location>
</feature>
<keyword evidence="3" id="KW-1005">Bacterial flagellum biogenesis</keyword>
<comment type="caution">
    <text evidence="6">The sequence shown here is derived from an EMBL/GenBank/DDBJ whole genome shotgun (WGS) entry which is preliminary data.</text>
</comment>
<keyword evidence="6" id="KW-0282">Flagellum</keyword>
<evidence type="ECO:0000256" key="1">
    <source>
        <dbReference type="ARBA" id="ARBA00003944"/>
    </source>
</evidence>